<keyword evidence="1" id="KW-0732">Signal</keyword>
<keyword evidence="3" id="KW-1185">Reference proteome</keyword>
<dbReference type="AlphaFoldDB" id="A0AA88J115"/>
<dbReference type="Gramene" id="FCD_00028668-RA">
    <property type="protein sequence ID" value="FCD_00028668-RA:cds"/>
    <property type="gene ID" value="FCD_00028668"/>
</dbReference>
<comment type="caution">
    <text evidence="2">The sequence shown here is derived from an EMBL/GenBank/DDBJ whole genome shotgun (WGS) entry which is preliminary data.</text>
</comment>
<dbReference type="Proteomes" id="UP001187192">
    <property type="component" value="Unassembled WGS sequence"/>
</dbReference>
<reference evidence="2" key="1">
    <citation type="submission" date="2023-07" db="EMBL/GenBank/DDBJ databases">
        <title>draft genome sequence of fig (Ficus carica).</title>
        <authorList>
            <person name="Takahashi T."/>
            <person name="Nishimura K."/>
        </authorList>
    </citation>
    <scope>NUCLEOTIDE SEQUENCE</scope>
</reference>
<name>A0AA88J115_FICCA</name>
<organism evidence="2 3">
    <name type="scientific">Ficus carica</name>
    <name type="common">Common fig</name>
    <dbReference type="NCBI Taxonomy" id="3494"/>
    <lineage>
        <taxon>Eukaryota</taxon>
        <taxon>Viridiplantae</taxon>
        <taxon>Streptophyta</taxon>
        <taxon>Embryophyta</taxon>
        <taxon>Tracheophyta</taxon>
        <taxon>Spermatophyta</taxon>
        <taxon>Magnoliopsida</taxon>
        <taxon>eudicotyledons</taxon>
        <taxon>Gunneridae</taxon>
        <taxon>Pentapetalae</taxon>
        <taxon>rosids</taxon>
        <taxon>fabids</taxon>
        <taxon>Rosales</taxon>
        <taxon>Moraceae</taxon>
        <taxon>Ficeae</taxon>
        <taxon>Ficus</taxon>
    </lineage>
</organism>
<feature type="signal peptide" evidence="1">
    <location>
        <begin position="1"/>
        <end position="22"/>
    </location>
</feature>
<accession>A0AA88J115</accession>
<protein>
    <submittedName>
        <fullName evidence="2">Uncharacterized protein</fullName>
    </submittedName>
</protein>
<feature type="chain" id="PRO_5041652634" evidence="1">
    <location>
        <begin position="23"/>
        <end position="98"/>
    </location>
</feature>
<evidence type="ECO:0000313" key="2">
    <source>
        <dbReference type="EMBL" id="GMN59225.1"/>
    </source>
</evidence>
<dbReference type="EMBL" id="BTGU01000085">
    <property type="protein sequence ID" value="GMN59225.1"/>
    <property type="molecule type" value="Genomic_DNA"/>
</dbReference>
<evidence type="ECO:0000256" key="1">
    <source>
        <dbReference type="SAM" id="SignalP"/>
    </source>
</evidence>
<proteinExistence type="predicted"/>
<evidence type="ECO:0000313" key="3">
    <source>
        <dbReference type="Proteomes" id="UP001187192"/>
    </source>
</evidence>
<sequence length="98" mass="10306">MAFNKVFVALLLLIMLIAPAMATARVVLKASDAFQSVGRNAAMTAHVPENHANVSTLGMVYAPKPAPSACAKISLHRAVAATMRSRPVLKNAPVLEPS</sequence>
<gene>
    <name evidence="2" type="ORF">TIFTF001_028319</name>
</gene>